<dbReference type="Gene3D" id="1.10.10.10">
    <property type="entry name" value="Winged helix-like DNA-binding domain superfamily/Winged helix DNA-binding domain"/>
    <property type="match status" value="1"/>
</dbReference>
<dbReference type="SUPFAM" id="SSF48008">
    <property type="entry name" value="GntR ligand-binding domain-like"/>
    <property type="match status" value="1"/>
</dbReference>
<dbReference type="AlphaFoldDB" id="A0A6H2HE61"/>
<keyword evidence="6" id="KW-1185">Reference proteome</keyword>
<dbReference type="SUPFAM" id="SSF46785">
    <property type="entry name" value="Winged helix' DNA-binding domain"/>
    <property type="match status" value="1"/>
</dbReference>
<dbReference type="InterPro" id="IPR011711">
    <property type="entry name" value="GntR_C"/>
</dbReference>
<keyword evidence="2" id="KW-0238">DNA-binding</keyword>
<evidence type="ECO:0000256" key="2">
    <source>
        <dbReference type="ARBA" id="ARBA00023125"/>
    </source>
</evidence>
<keyword evidence="1" id="KW-0805">Transcription regulation</keyword>
<dbReference type="Gene3D" id="1.20.120.530">
    <property type="entry name" value="GntR ligand-binding domain-like"/>
    <property type="match status" value="1"/>
</dbReference>
<evidence type="ECO:0000313" key="6">
    <source>
        <dbReference type="Proteomes" id="UP000502041"/>
    </source>
</evidence>
<dbReference type="Pfam" id="PF00392">
    <property type="entry name" value="GntR"/>
    <property type="match status" value="1"/>
</dbReference>
<dbReference type="PROSITE" id="PS50949">
    <property type="entry name" value="HTH_GNTR"/>
    <property type="match status" value="1"/>
</dbReference>
<dbReference type="CDD" id="cd07377">
    <property type="entry name" value="WHTH_GntR"/>
    <property type="match status" value="1"/>
</dbReference>
<dbReference type="InterPro" id="IPR000524">
    <property type="entry name" value="Tscrpt_reg_HTH_GntR"/>
</dbReference>
<organism evidence="5 6">
    <name type="scientific">Polaromonas vacuolata</name>
    <dbReference type="NCBI Taxonomy" id="37448"/>
    <lineage>
        <taxon>Bacteria</taxon>
        <taxon>Pseudomonadati</taxon>
        <taxon>Pseudomonadota</taxon>
        <taxon>Betaproteobacteria</taxon>
        <taxon>Burkholderiales</taxon>
        <taxon>Comamonadaceae</taxon>
        <taxon>Polaromonas</taxon>
    </lineage>
</organism>
<evidence type="ECO:0000313" key="5">
    <source>
        <dbReference type="EMBL" id="QJC58037.1"/>
    </source>
</evidence>
<dbReference type="Pfam" id="PF07729">
    <property type="entry name" value="FCD"/>
    <property type="match status" value="1"/>
</dbReference>
<dbReference type="SMART" id="SM00345">
    <property type="entry name" value="HTH_GNTR"/>
    <property type="match status" value="1"/>
</dbReference>
<protein>
    <submittedName>
        <fullName evidence="5">HTH-type transcriptional repressor RspR</fullName>
    </submittedName>
</protein>
<proteinExistence type="predicted"/>
<dbReference type="InterPro" id="IPR036390">
    <property type="entry name" value="WH_DNA-bd_sf"/>
</dbReference>
<evidence type="ECO:0000256" key="1">
    <source>
        <dbReference type="ARBA" id="ARBA00023015"/>
    </source>
</evidence>
<name>A0A6H2HE61_9BURK</name>
<dbReference type="SMART" id="SM00895">
    <property type="entry name" value="FCD"/>
    <property type="match status" value="1"/>
</dbReference>
<gene>
    <name evidence="5" type="primary">rspR_4</name>
    <name evidence="5" type="ORF">HC248_03374</name>
</gene>
<dbReference type="PANTHER" id="PTHR43537">
    <property type="entry name" value="TRANSCRIPTIONAL REGULATOR, GNTR FAMILY"/>
    <property type="match status" value="1"/>
</dbReference>
<accession>A0A6H2HE61</accession>
<dbReference type="EMBL" id="CP051461">
    <property type="protein sequence ID" value="QJC58037.1"/>
    <property type="molecule type" value="Genomic_DNA"/>
</dbReference>
<evidence type="ECO:0000259" key="4">
    <source>
        <dbReference type="PROSITE" id="PS50949"/>
    </source>
</evidence>
<dbReference type="InterPro" id="IPR036388">
    <property type="entry name" value="WH-like_DNA-bd_sf"/>
</dbReference>
<dbReference type="KEGG" id="pvac:HC248_03374"/>
<dbReference type="PANTHER" id="PTHR43537:SF45">
    <property type="entry name" value="GNTR FAMILY REGULATORY PROTEIN"/>
    <property type="match status" value="1"/>
</dbReference>
<evidence type="ECO:0000256" key="3">
    <source>
        <dbReference type="ARBA" id="ARBA00023163"/>
    </source>
</evidence>
<dbReference type="InterPro" id="IPR008920">
    <property type="entry name" value="TF_FadR/GntR_C"/>
</dbReference>
<reference evidence="5 6" key="1">
    <citation type="submission" date="2020-04" db="EMBL/GenBank/DDBJ databases">
        <title>Complete genome of a Psychrophilic, Marine, Gas Vacuolate Bacterium Polaromonas vacuolata KCTC 22033T.</title>
        <authorList>
            <person name="Hwang K."/>
            <person name="Kim K.M."/>
        </authorList>
    </citation>
    <scope>NUCLEOTIDE SEQUENCE [LARGE SCALE GENOMIC DNA]</scope>
    <source>
        <strain evidence="5 6">KCTC 22033</strain>
    </source>
</reference>
<sequence length="181" mass="19747">MTTSLTKIQATPDLVDQVYRTLLDAISEGKMAPGSRITQEDIAAQLAVSRQPVLQALRLLKKDGFVLDAPGRGVLVAPLDVDWMMHIYQVRSALDSLAARLAAKARFKLAPTLISKGRSAARGKNISAMMSADAQFHAAIYAASGNPLIAQSAQLHWQHIRRAMGAVLQLSSMRESIWDER</sequence>
<dbReference type="GO" id="GO:0003677">
    <property type="term" value="F:DNA binding"/>
    <property type="evidence" value="ECO:0007669"/>
    <property type="project" value="UniProtKB-KW"/>
</dbReference>
<dbReference type="GO" id="GO:0003700">
    <property type="term" value="F:DNA-binding transcription factor activity"/>
    <property type="evidence" value="ECO:0007669"/>
    <property type="project" value="InterPro"/>
</dbReference>
<keyword evidence="3" id="KW-0804">Transcription</keyword>
<feature type="domain" description="HTH gntR-type" evidence="4">
    <location>
        <begin position="12"/>
        <end position="79"/>
    </location>
</feature>
<dbReference type="Proteomes" id="UP000502041">
    <property type="component" value="Chromosome"/>
</dbReference>